<proteinExistence type="predicted"/>
<feature type="transmembrane region" description="Helical" evidence="6">
    <location>
        <begin position="725"/>
        <end position="744"/>
    </location>
</feature>
<evidence type="ECO:0000256" key="6">
    <source>
        <dbReference type="SAM" id="Phobius"/>
    </source>
</evidence>
<dbReference type="InterPro" id="IPR025857">
    <property type="entry name" value="MacB_PCD"/>
</dbReference>
<feature type="domain" description="ABC3 transporter permease C-terminal" evidence="7">
    <location>
        <begin position="677"/>
        <end position="788"/>
    </location>
</feature>
<dbReference type="PANTHER" id="PTHR30572:SF18">
    <property type="entry name" value="ABC-TYPE MACROLIDE FAMILY EXPORT SYSTEM PERMEASE COMPONENT 2"/>
    <property type="match status" value="1"/>
</dbReference>
<evidence type="ECO:0000259" key="7">
    <source>
        <dbReference type="Pfam" id="PF02687"/>
    </source>
</evidence>
<dbReference type="InterPro" id="IPR003838">
    <property type="entry name" value="ABC3_permease_C"/>
</dbReference>
<keyword evidence="4 6" id="KW-1133">Transmembrane helix</keyword>
<feature type="domain" description="MacB-like periplasmic core" evidence="8">
    <location>
        <begin position="20"/>
        <end position="238"/>
    </location>
</feature>
<reference evidence="9 10" key="1">
    <citation type="submission" date="2019-02" db="EMBL/GenBank/DDBJ databases">
        <title>Genomic Encyclopedia of Type Strains, Phase IV (KMG-IV): sequencing the most valuable type-strain genomes for metagenomic binning, comparative biology and taxonomic classification.</title>
        <authorList>
            <person name="Goeker M."/>
        </authorList>
    </citation>
    <scope>NUCLEOTIDE SEQUENCE [LARGE SCALE GENOMIC DNA]</scope>
    <source>
        <strain evidence="9 10">DSM 18116</strain>
    </source>
</reference>
<evidence type="ECO:0000256" key="3">
    <source>
        <dbReference type="ARBA" id="ARBA00022692"/>
    </source>
</evidence>
<comment type="subcellular location">
    <subcellularLocation>
        <location evidence="1">Cell membrane</location>
        <topology evidence="1">Multi-pass membrane protein</topology>
    </subcellularLocation>
</comment>
<keyword evidence="10" id="KW-1185">Reference proteome</keyword>
<evidence type="ECO:0000256" key="2">
    <source>
        <dbReference type="ARBA" id="ARBA00022475"/>
    </source>
</evidence>
<keyword evidence="3 6" id="KW-0812">Transmembrane</keyword>
<evidence type="ECO:0000313" key="10">
    <source>
        <dbReference type="Proteomes" id="UP000293874"/>
    </source>
</evidence>
<accession>A0A4Q7N5Z2</accession>
<name>A0A4Q7N5Z2_9BACT</name>
<dbReference type="PROSITE" id="PS51257">
    <property type="entry name" value="PROKAR_LIPOPROTEIN"/>
    <property type="match status" value="1"/>
</dbReference>
<dbReference type="EMBL" id="SGXA01000001">
    <property type="protein sequence ID" value="RZS76482.1"/>
    <property type="molecule type" value="Genomic_DNA"/>
</dbReference>
<feature type="domain" description="ABC3 transporter permease C-terminal" evidence="7">
    <location>
        <begin position="289"/>
        <end position="403"/>
    </location>
</feature>
<comment type="caution">
    <text evidence="9">The sequence shown here is derived from an EMBL/GenBank/DDBJ whole genome shotgun (WGS) entry which is preliminary data.</text>
</comment>
<dbReference type="PANTHER" id="PTHR30572">
    <property type="entry name" value="MEMBRANE COMPONENT OF TRANSPORTER-RELATED"/>
    <property type="match status" value="1"/>
</dbReference>
<dbReference type="Proteomes" id="UP000293874">
    <property type="component" value="Unassembled WGS sequence"/>
</dbReference>
<feature type="domain" description="MacB-like periplasmic core" evidence="8">
    <location>
        <begin position="433"/>
        <end position="596"/>
    </location>
</feature>
<gene>
    <name evidence="9" type="ORF">EV199_2367</name>
</gene>
<organism evidence="9 10">
    <name type="scientific">Pseudobacter ginsenosidimutans</name>
    <dbReference type="NCBI Taxonomy" id="661488"/>
    <lineage>
        <taxon>Bacteria</taxon>
        <taxon>Pseudomonadati</taxon>
        <taxon>Bacteroidota</taxon>
        <taxon>Chitinophagia</taxon>
        <taxon>Chitinophagales</taxon>
        <taxon>Chitinophagaceae</taxon>
        <taxon>Pseudobacter</taxon>
    </lineage>
</organism>
<dbReference type="Pfam" id="PF02687">
    <property type="entry name" value="FtsX"/>
    <property type="match status" value="2"/>
</dbReference>
<evidence type="ECO:0000256" key="5">
    <source>
        <dbReference type="ARBA" id="ARBA00023136"/>
    </source>
</evidence>
<dbReference type="InterPro" id="IPR050250">
    <property type="entry name" value="Macrolide_Exporter_MacB"/>
</dbReference>
<sequence>MFRNLLKTAFRNLWRHKAFSFINIMGLTIGMTACFLIFLFVKFELSYENFHPKADRIYKIAADIKTPTEVIHAGGPSFAVPPNLKTEFPEVEEFARVLNTPMIVRYGEIKFKEDNILVVDSAAFRIFGWQLLKGDPNTALAAPFSAVLTETAAKKYFGNEDPMGKTLLLGDQARPNIVTGVMKDLPENTQINSPMIFSMSSLTAELNPNLDKQWGNYGADAYILLKTGTTGADLEKKLPDFLKRMNGEEMDKWKMWVTLFLKPVRDVYLYSDRNDGKSGKINNVYIFSIVAIFILVIACINFVNLTTARSTERAKEVGIRKVAGAGKYQLIRQFIGESLIISLIAFGLALLLTMLLLPMFNNLAGKTISTGVFSNWQYPAWLFVASVGIGLLAGFYPALVLARFRPIVVLKGRFATGTKGILLRKGLVVAQFTISIALIIATLVVYFQTSYMRNQDLGFKKDQMLVIRTEATKTQKTFKEEIRKIPGVKSVSLGSSVPGNGWNGAYSEIENTSGEYQVANLNLIFVDFDYMPQLEIQMVAGRQFSRDFLTDTTKAMVINESAVKMFGYSDPKQAIGKKYKQWGSEGQIIGVMKDFNYNGLQEEIKPLTLRMAESGNGGYDHLTVNVAGGQIPVTIAAIKKKWKEMVPNLPFSYTFIDEIFDHKYRDEQRFGELFLNFAALAILISCLGLLGLTAYSTMQRTKEIGIRKVMGASVSNILHLLSKEFIWLAGISFVVSAPLAWFFMHKWLQNFAYRINITWSVFAIAGTAALLIGLFTISFQAVKAAIANPVKALRTE</sequence>
<dbReference type="OrthoDB" id="1451596at2"/>
<evidence type="ECO:0000259" key="8">
    <source>
        <dbReference type="Pfam" id="PF12704"/>
    </source>
</evidence>
<feature type="transmembrane region" description="Helical" evidence="6">
    <location>
        <begin position="756"/>
        <end position="777"/>
    </location>
</feature>
<evidence type="ECO:0000313" key="9">
    <source>
        <dbReference type="EMBL" id="RZS76482.1"/>
    </source>
</evidence>
<dbReference type="GO" id="GO:0005886">
    <property type="term" value="C:plasma membrane"/>
    <property type="evidence" value="ECO:0007669"/>
    <property type="project" value="UniProtKB-SubCell"/>
</dbReference>
<feature type="transmembrane region" description="Helical" evidence="6">
    <location>
        <begin position="673"/>
        <end position="698"/>
    </location>
</feature>
<protein>
    <submittedName>
        <fullName evidence="9">Putative ABC transport system permease protein</fullName>
    </submittedName>
</protein>
<dbReference type="GO" id="GO:0022857">
    <property type="term" value="F:transmembrane transporter activity"/>
    <property type="evidence" value="ECO:0007669"/>
    <property type="project" value="TreeGrafter"/>
</dbReference>
<feature type="transmembrane region" description="Helical" evidence="6">
    <location>
        <begin position="380"/>
        <end position="401"/>
    </location>
</feature>
<evidence type="ECO:0000256" key="4">
    <source>
        <dbReference type="ARBA" id="ARBA00022989"/>
    </source>
</evidence>
<feature type="transmembrane region" description="Helical" evidence="6">
    <location>
        <begin position="422"/>
        <end position="447"/>
    </location>
</feature>
<dbReference type="RefSeq" id="WP_130540779.1">
    <property type="nucleotide sequence ID" value="NZ_CP042431.1"/>
</dbReference>
<keyword evidence="5 6" id="KW-0472">Membrane</keyword>
<evidence type="ECO:0000256" key="1">
    <source>
        <dbReference type="ARBA" id="ARBA00004651"/>
    </source>
</evidence>
<keyword evidence="2" id="KW-1003">Cell membrane</keyword>
<feature type="transmembrane region" description="Helical" evidence="6">
    <location>
        <begin position="21"/>
        <end position="41"/>
    </location>
</feature>
<feature type="transmembrane region" description="Helical" evidence="6">
    <location>
        <begin position="339"/>
        <end position="360"/>
    </location>
</feature>
<dbReference type="Pfam" id="PF12704">
    <property type="entry name" value="MacB_PCD"/>
    <property type="match status" value="2"/>
</dbReference>
<dbReference type="AlphaFoldDB" id="A0A4Q7N5Z2"/>
<feature type="transmembrane region" description="Helical" evidence="6">
    <location>
        <begin position="284"/>
        <end position="305"/>
    </location>
</feature>